<evidence type="ECO:0000256" key="2">
    <source>
        <dbReference type="ARBA" id="ARBA00007261"/>
    </source>
</evidence>
<dbReference type="PANTHER" id="PTHR11851">
    <property type="entry name" value="METALLOPROTEASE"/>
    <property type="match status" value="1"/>
</dbReference>
<feature type="domain" description="Peptidase M16 C-terminal" evidence="5">
    <location>
        <begin position="631"/>
        <end position="807"/>
    </location>
</feature>
<dbReference type="InterPro" id="IPR001431">
    <property type="entry name" value="Pept_M16_Zn_BS"/>
</dbReference>
<comment type="cofactor">
    <cofactor evidence="1">
        <name>Zn(2+)</name>
        <dbReference type="ChEBI" id="CHEBI:29105"/>
    </cofactor>
</comment>
<feature type="domain" description="Peptidase M16 N-terminal" evidence="4">
    <location>
        <begin position="492"/>
        <end position="588"/>
    </location>
</feature>
<dbReference type="GO" id="GO:0004222">
    <property type="term" value="F:metalloendopeptidase activity"/>
    <property type="evidence" value="ECO:0007669"/>
    <property type="project" value="InterPro"/>
</dbReference>
<proteinExistence type="inferred from homology"/>
<dbReference type="GO" id="GO:0006508">
    <property type="term" value="P:proteolysis"/>
    <property type="evidence" value="ECO:0007669"/>
    <property type="project" value="InterPro"/>
</dbReference>
<dbReference type="AlphaFoldDB" id="A0A2N7PQ95"/>
<gene>
    <name evidence="6" type="ORF">C0190_00900</name>
</gene>
<sequence>MSNFIKSLSLYSLIFLIFLFSGGIFMNVKAQNLSSLIVKVKEKKLPNGFTVLFYPYERGDVVTVKLCVKVGSAYERDSEAGITHLIEHMIFKGTETKKPEDIVGVIESLGGYMNAFTSYDYTCYYVAGPSSITERALDILSDVVFHPSFDPLELEREKEVVIEEMKMRLDNPFTVLFENVMKVSYQKYPYKRPIIGYEKTVKSFSRADLLNFVKNFYVPENMVLIVVGNIDKNLLFSQIEKYFSFLPERKLKKVIFPSEPYTKSPQLVWIERPVKEGYFVFTLPGASFREDDAPYLDLLAEILGGGESSRLYFRLKRELNLVKTISASAFTPYGPGIFEIYGTADMQNFKRIVKEVIAELEKIKTLGVSEDELKKAKTKILSDFVFSSETSEGLSGTLGSFQLVRGTYKDIIWYQKKIETATIENLIKVSQKYFDFQKLVAGFLSEKKLFDEKDLKALLKDLKTKSSPEIFILDNNLKVILYPQNDVPSIGMTIAFPGGLRFEIKETNGLFQALTLLWTRGTKNYSAEELTKRLESIGTTIKGFTGRNTFGLNAISLSSKLDETLEYFKEILLNPAFDERECEKAKPELISLLLRQQDQPLSLAVNEFLKLLFPDHPYGLNSAGSIEFYQSFTCEDLKAAYKNFVRPDKGVLVITGNFDPFLVKEKIKNLLNNWKIETKEEISEESEPIYPKNLTNRIEKETYQTQILLGFQTPGLTSKEKVALEVLNSALSGQNGRLFRILRDERSLAYVVTSFLVFYPKKSAFILYIGCSPEKEKEAISGFWEILEEIKKHGLLPEEIERAKNRLIGSQKLTLQSNLSIAEDLAVNEVLGLGWNYSYFYETLVKAVTQEDIKYLIENFLKRENAVLLVLGKNENRNHK</sequence>
<dbReference type="InterPro" id="IPR007863">
    <property type="entry name" value="Peptidase_M16_C"/>
</dbReference>
<feature type="domain" description="Peptidase M16 C-terminal" evidence="5">
    <location>
        <begin position="203"/>
        <end position="379"/>
    </location>
</feature>
<comment type="similarity">
    <text evidence="2 3">Belongs to the peptidase M16 family.</text>
</comment>
<evidence type="ECO:0000313" key="7">
    <source>
        <dbReference type="Proteomes" id="UP000235460"/>
    </source>
</evidence>
<dbReference type="EMBL" id="PNIK01000013">
    <property type="protein sequence ID" value="PMP68816.1"/>
    <property type="molecule type" value="Genomic_DNA"/>
</dbReference>
<feature type="domain" description="Peptidase M16 N-terminal" evidence="4">
    <location>
        <begin position="59"/>
        <end position="196"/>
    </location>
</feature>
<dbReference type="SUPFAM" id="SSF63411">
    <property type="entry name" value="LuxS/MPP-like metallohydrolase"/>
    <property type="match status" value="4"/>
</dbReference>
<protein>
    <recommendedName>
        <fullName evidence="8">Insulinase family protein</fullName>
    </recommendedName>
</protein>
<evidence type="ECO:0000259" key="4">
    <source>
        <dbReference type="Pfam" id="PF00675"/>
    </source>
</evidence>
<dbReference type="InterPro" id="IPR011249">
    <property type="entry name" value="Metalloenz_LuxS/M16"/>
</dbReference>
<dbReference type="GO" id="GO:0046872">
    <property type="term" value="F:metal ion binding"/>
    <property type="evidence" value="ECO:0007669"/>
    <property type="project" value="InterPro"/>
</dbReference>
<evidence type="ECO:0008006" key="8">
    <source>
        <dbReference type="Google" id="ProtNLM"/>
    </source>
</evidence>
<evidence type="ECO:0000259" key="5">
    <source>
        <dbReference type="Pfam" id="PF05193"/>
    </source>
</evidence>
<dbReference type="InterPro" id="IPR050361">
    <property type="entry name" value="MPP/UQCRC_Complex"/>
</dbReference>
<dbReference type="Gene3D" id="3.30.830.10">
    <property type="entry name" value="Metalloenzyme, LuxS/M16 peptidase-like"/>
    <property type="match status" value="4"/>
</dbReference>
<evidence type="ECO:0000256" key="3">
    <source>
        <dbReference type="RuleBase" id="RU004447"/>
    </source>
</evidence>
<evidence type="ECO:0000256" key="1">
    <source>
        <dbReference type="ARBA" id="ARBA00001947"/>
    </source>
</evidence>
<name>A0A2N7PQ95_9BACT</name>
<reference evidence="6 7" key="1">
    <citation type="submission" date="2018-01" db="EMBL/GenBank/DDBJ databases">
        <title>Metagenomic assembled genomes from two thermal pools in the Uzon Caldera, Kamchatka, Russia.</title>
        <authorList>
            <person name="Wilkins L."/>
            <person name="Ettinger C."/>
        </authorList>
    </citation>
    <scope>NUCLEOTIDE SEQUENCE [LARGE SCALE GENOMIC DNA]</scope>
    <source>
        <strain evidence="6">ZAV-08</strain>
    </source>
</reference>
<evidence type="ECO:0000313" key="6">
    <source>
        <dbReference type="EMBL" id="PMP68816.1"/>
    </source>
</evidence>
<dbReference type="Pfam" id="PF05193">
    <property type="entry name" value="Peptidase_M16_C"/>
    <property type="match status" value="2"/>
</dbReference>
<dbReference type="Pfam" id="PF00675">
    <property type="entry name" value="Peptidase_M16"/>
    <property type="match status" value="2"/>
</dbReference>
<dbReference type="InterPro" id="IPR011765">
    <property type="entry name" value="Pept_M16_N"/>
</dbReference>
<organism evidence="6 7">
    <name type="scientific">Thermodesulfobacterium geofontis</name>
    <dbReference type="NCBI Taxonomy" id="1295609"/>
    <lineage>
        <taxon>Bacteria</taxon>
        <taxon>Pseudomonadati</taxon>
        <taxon>Thermodesulfobacteriota</taxon>
        <taxon>Thermodesulfobacteria</taxon>
        <taxon>Thermodesulfobacteriales</taxon>
        <taxon>Thermodesulfobacteriaceae</taxon>
        <taxon>Thermodesulfobacterium</taxon>
    </lineage>
</organism>
<dbReference type="Proteomes" id="UP000235460">
    <property type="component" value="Unassembled WGS sequence"/>
</dbReference>
<comment type="caution">
    <text evidence="6">The sequence shown here is derived from an EMBL/GenBank/DDBJ whole genome shotgun (WGS) entry which is preliminary data.</text>
</comment>
<accession>A0A2N7PQ95</accession>
<dbReference type="PANTHER" id="PTHR11851:SF49">
    <property type="entry name" value="MITOCHONDRIAL-PROCESSING PEPTIDASE SUBUNIT ALPHA"/>
    <property type="match status" value="1"/>
</dbReference>
<dbReference type="PROSITE" id="PS00143">
    <property type="entry name" value="INSULINASE"/>
    <property type="match status" value="1"/>
</dbReference>